<evidence type="ECO:0000256" key="1">
    <source>
        <dbReference type="SAM" id="MobiDB-lite"/>
    </source>
</evidence>
<organism evidence="2 3">
    <name type="scientific">Argiope bruennichi</name>
    <name type="common">Wasp spider</name>
    <name type="synonym">Aranea bruennichi</name>
    <dbReference type="NCBI Taxonomy" id="94029"/>
    <lineage>
        <taxon>Eukaryota</taxon>
        <taxon>Metazoa</taxon>
        <taxon>Ecdysozoa</taxon>
        <taxon>Arthropoda</taxon>
        <taxon>Chelicerata</taxon>
        <taxon>Arachnida</taxon>
        <taxon>Araneae</taxon>
        <taxon>Araneomorphae</taxon>
        <taxon>Entelegynae</taxon>
        <taxon>Araneoidea</taxon>
        <taxon>Araneidae</taxon>
        <taxon>Argiope</taxon>
    </lineage>
</organism>
<feature type="compositionally biased region" description="Basic and acidic residues" evidence="1">
    <location>
        <begin position="125"/>
        <end position="143"/>
    </location>
</feature>
<feature type="region of interest" description="Disordered" evidence="1">
    <location>
        <begin position="123"/>
        <end position="229"/>
    </location>
</feature>
<feature type="compositionally biased region" description="Basic and acidic residues" evidence="1">
    <location>
        <begin position="152"/>
        <end position="162"/>
    </location>
</feature>
<dbReference type="AlphaFoldDB" id="A0A8T0EZI8"/>
<feature type="compositionally biased region" description="Basic and acidic residues" evidence="1">
    <location>
        <begin position="181"/>
        <end position="201"/>
    </location>
</feature>
<name>A0A8T0EZI8_ARGBR</name>
<comment type="caution">
    <text evidence="2">The sequence shown here is derived from an EMBL/GenBank/DDBJ whole genome shotgun (WGS) entry which is preliminary data.</text>
</comment>
<reference evidence="2" key="1">
    <citation type="journal article" date="2020" name="bioRxiv">
        <title>Chromosome-level reference genome of the European wasp spider Argiope bruennichi: a resource for studies on range expansion and evolutionary adaptation.</title>
        <authorList>
            <person name="Sheffer M.M."/>
            <person name="Hoppe A."/>
            <person name="Krehenwinkel H."/>
            <person name="Uhl G."/>
            <person name="Kuss A.W."/>
            <person name="Jensen L."/>
            <person name="Jensen C."/>
            <person name="Gillespie R.G."/>
            <person name="Hoff K.J."/>
            <person name="Prost S."/>
        </authorList>
    </citation>
    <scope>NUCLEOTIDE SEQUENCE</scope>
</reference>
<reference evidence="2" key="2">
    <citation type="submission" date="2020-06" db="EMBL/GenBank/DDBJ databases">
        <authorList>
            <person name="Sheffer M."/>
        </authorList>
    </citation>
    <scope>NUCLEOTIDE SEQUENCE</scope>
</reference>
<accession>A0A8T0EZI8</accession>
<evidence type="ECO:0000313" key="2">
    <source>
        <dbReference type="EMBL" id="KAF8783094.1"/>
    </source>
</evidence>
<keyword evidence="3" id="KW-1185">Reference proteome</keyword>
<proteinExistence type="predicted"/>
<protein>
    <submittedName>
        <fullName evidence="2">Uncharacterized protein</fullName>
    </submittedName>
</protein>
<dbReference type="EMBL" id="JABXBU010001863">
    <property type="protein sequence ID" value="KAF8783094.1"/>
    <property type="molecule type" value="Genomic_DNA"/>
</dbReference>
<sequence>MKGKITKSTICSQYYSTKKVTILEKRHFLLTQKVLMQVLGELTILEDIPKLFEDLKEARIAKLLIISRYRKYTQNSLLLMKLDQDHQVNVGENEPQSEIASINWYLAHANAESCRGQLLQLNKNSPEKDCGKQIRKGKEEHPREHKKKRSSSKKEPRKEKSMTQRKKSPSEVLSEDEWEPQEEKKEKDSKRFDLMLAKHQDQNASTEGGPLACRHSYSPPSAKRERRLT</sequence>
<dbReference type="Proteomes" id="UP000807504">
    <property type="component" value="Unassembled WGS sequence"/>
</dbReference>
<gene>
    <name evidence="2" type="ORF">HNY73_013303</name>
</gene>
<evidence type="ECO:0000313" key="3">
    <source>
        <dbReference type="Proteomes" id="UP000807504"/>
    </source>
</evidence>